<dbReference type="Proteomes" id="UP001470230">
    <property type="component" value="Unassembled WGS sequence"/>
</dbReference>
<comment type="caution">
    <text evidence="5">The sequence shown here is derived from an EMBL/GenBank/DDBJ whole genome shotgun (WGS) entry which is preliminary data.</text>
</comment>
<evidence type="ECO:0000256" key="4">
    <source>
        <dbReference type="RuleBase" id="RU000509"/>
    </source>
</evidence>
<comment type="catalytic activity">
    <reaction evidence="4">
        <text>Hydrolysis of (1-&gt;4)-alpha-D-glucosidic linkages in polysaccharides so as to remove successive maltose units from the non-reducing ends of the chains.</text>
        <dbReference type="EC" id="3.2.1.2"/>
    </reaction>
</comment>
<comment type="similarity">
    <text evidence="1 4">Belongs to the glycosyl hydrolase 14 family.</text>
</comment>
<dbReference type="PRINTS" id="PR00750">
    <property type="entry name" value="BETAAMYLASE"/>
</dbReference>
<organism evidence="5 6">
    <name type="scientific">Tritrichomonas musculus</name>
    <dbReference type="NCBI Taxonomy" id="1915356"/>
    <lineage>
        <taxon>Eukaryota</taxon>
        <taxon>Metamonada</taxon>
        <taxon>Parabasalia</taxon>
        <taxon>Tritrichomonadida</taxon>
        <taxon>Tritrichomonadidae</taxon>
        <taxon>Tritrichomonas</taxon>
    </lineage>
</organism>
<dbReference type="PANTHER" id="PTHR31352:SF1">
    <property type="entry name" value="BETA-AMYLASE 3, CHLOROPLASTIC"/>
    <property type="match status" value="1"/>
</dbReference>
<evidence type="ECO:0000256" key="1">
    <source>
        <dbReference type="ARBA" id="ARBA00005652"/>
    </source>
</evidence>
<keyword evidence="2 4" id="KW-0119">Carbohydrate metabolism</keyword>
<keyword evidence="4" id="KW-0378">Hydrolase</keyword>
<keyword evidence="3 4" id="KW-0624">Polysaccharide degradation</keyword>
<sequence>MKINNNNNKNRCNVFVMAPLDIINEEGKPSYIQTFTKWCQQLKEGGVDGVMIDVWWGLVEKTSNKYEWEGYKQIFKVLKRADLKIIPVFSFHQCSGNIGDTVDIPIPKFVFENEIKPYFVDKFGQINNEYISFSYDSVKVGERTPLEMYRDFMNSFEDNFSKYLKQNIIVKIEVGLGPCGELRYPSYLLSRWEYPASGSFQCYDEEFLTQFEKEAKEAGHPEWTSPPSDTGDSYNEYPGGPTFWRTGYKSEYGKFFLNWYSQKLIEHGRNVLSIARQIFPNKDLSGKVAGIHWQYLNETRCSEATAGYYNTNGHDGYSEIANMFKENNVDFCFTCLEMSGQNKECASDPESLVNDVFKITQKYKLTFEGENAIESYDWLSYNQILKWVKKGLKNFTFLRMTKKLMKERKIWTEFVTFTKQMHNSNESIPIKENKENEENEEEAAKENKAIILNEKHKFIEHEEESICVDCLYNFI</sequence>
<proteinExistence type="inferred from homology"/>
<evidence type="ECO:0000256" key="2">
    <source>
        <dbReference type="ARBA" id="ARBA00023277"/>
    </source>
</evidence>
<accession>A0ABR2HDA3</accession>
<dbReference type="EMBL" id="JAPFFF010000034">
    <property type="protein sequence ID" value="KAK8843618.1"/>
    <property type="molecule type" value="Genomic_DNA"/>
</dbReference>
<evidence type="ECO:0000256" key="3">
    <source>
        <dbReference type="ARBA" id="ARBA00023326"/>
    </source>
</evidence>
<dbReference type="InterPro" id="IPR017853">
    <property type="entry name" value="GH"/>
</dbReference>
<dbReference type="PANTHER" id="PTHR31352">
    <property type="entry name" value="BETA-AMYLASE 1, CHLOROPLASTIC"/>
    <property type="match status" value="1"/>
</dbReference>
<name>A0ABR2HDA3_9EUKA</name>
<dbReference type="Pfam" id="PF01373">
    <property type="entry name" value="Glyco_hydro_14"/>
    <property type="match status" value="1"/>
</dbReference>
<reference evidence="5 6" key="1">
    <citation type="submission" date="2024-04" db="EMBL/GenBank/DDBJ databases">
        <title>Tritrichomonas musculus Genome.</title>
        <authorList>
            <person name="Alves-Ferreira E."/>
            <person name="Grigg M."/>
            <person name="Lorenzi H."/>
            <person name="Galac M."/>
        </authorList>
    </citation>
    <scope>NUCLEOTIDE SEQUENCE [LARGE SCALE GENOMIC DNA]</scope>
    <source>
        <strain evidence="5 6">EAF2021</strain>
    </source>
</reference>
<protein>
    <recommendedName>
        <fullName evidence="4">Beta-amylase</fullName>
        <ecNumber evidence="4">3.2.1.2</ecNumber>
    </recommendedName>
</protein>
<keyword evidence="6" id="KW-1185">Reference proteome</keyword>
<gene>
    <name evidence="5" type="ORF">M9Y10_024678</name>
</gene>
<dbReference type="SUPFAM" id="SSF51445">
    <property type="entry name" value="(Trans)glycosidases"/>
    <property type="match status" value="1"/>
</dbReference>
<dbReference type="Gene3D" id="3.20.20.80">
    <property type="entry name" value="Glycosidases"/>
    <property type="match status" value="1"/>
</dbReference>
<evidence type="ECO:0000313" key="6">
    <source>
        <dbReference type="Proteomes" id="UP001470230"/>
    </source>
</evidence>
<evidence type="ECO:0000313" key="5">
    <source>
        <dbReference type="EMBL" id="KAK8843618.1"/>
    </source>
</evidence>
<dbReference type="InterPro" id="IPR001554">
    <property type="entry name" value="Glyco_hydro_14"/>
</dbReference>
<keyword evidence="4" id="KW-0326">Glycosidase</keyword>
<dbReference type="EC" id="3.2.1.2" evidence="4"/>